<protein>
    <recommendedName>
        <fullName evidence="7">G domain-containing protein</fullName>
    </recommendedName>
</protein>
<dbReference type="HOGENOM" id="CLU_008351_0_0_1"/>
<dbReference type="STRING" id="1442368.A0A0D2GUA8"/>
<feature type="domain" description="DUF8206" evidence="4">
    <location>
        <begin position="915"/>
        <end position="994"/>
    </location>
</feature>
<reference evidence="5 6" key="1">
    <citation type="submission" date="2015-01" db="EMBL/GenBank/DDBJ databases">
        <title>The Genome Sequence of Fonsecaea pedrosoi CBS 271.37.</title>
        <authorList>
            <consortium name="The Broad Institute Genomics Platform"/>
            <person name="Cuomo C."/>
            <person name="de Hoog S."/>
            <person name="Gorbushina A."/>
            <person name="Stielow B."/>
            <person name="Teixiera M."/>
            <person name="Abouelleil A."/>
            <person name="Chapman S.B."/>
            <person name="Priest M."/>
            <person name="Young S.K."/>
            <person name="Wortman J."/>
            <person name="Nusbaum C."/>
            <person name="Birren B."/>
        </authorList>
    </citation>
    <scope>NUCLEOTIDE SEQUENCE [LARGE SCALE GENOMIC DNA]</scope>
    <source>
        <strain evidence="5 6">CBS 271.37</strain>
    </source>
</reference>
<dbReference type="VEuPathDB" id="FungiDB:Z517_05202"/>
<evidence type="ECO:0000259" key="4">
    <source>
        <dbReference type="Pfam" id="PF26633"/>
    </source>
</evidence>
<sequence>MSSLGLKRVSLGEAAVLGSLYDARTDSFQPLSLLSRQLPETAVTSEARPSSRFSVVESSDLKDKFNAVGVHSSLEASILSGLVVPSGSTGALLDRHESNFIVQMSLQHVVTTFLEKINFTSPELQQCISRENIQQSHATHVVSEITWGNRSILTANYHRSAGEDRNTVKELLRKEYANIEQKISSPGTQTADSSQSHDLTNSLQVYLRTDMSGSNPLKTDLEGACQFMQNVPDQILDMDGGWGQPIVYTLLPVHWLSLILNFEPSGIMVSQPNEDLLSDYMNMFEEIRNAQRRLKDYWTYLSRRRALVPEDHIREVSDFLARANQSEGVLRQQYGVALRDFRNGRMGSRQLGQVLGRFVKSPYSPAQLTAVADVYARKLAFIDETTKNGAAFFSNECSVPTPRGHVYTLYFSRTAMDDNATWGPNSQLTFHILQSGTTQTSVRIVDCDHSGQSLEKSHIVYHRDGKLITNDFQKLQNFLADKCLMHFDDAHLDTWGTKKPMDRKPVKLSCPGRGCVPRTKRQWICSRCYSAIDYGRRDHYLYCDCGRTKYRYWGFRCNAQQHGPNFERYEDRQLLAMLDAMDPFEEVNILILGETGVGKSTWINAFVNYLTHGTLQEAMDASEIEHVIPCSFATQTVDENDPLQRLIQRKIRIGARDEFEHDASDGQSATQKAITYPIFVNSVMVRLIDTPGIGDTRGLDQDKANMADILSVLSNYKELHGILILLKPNNSRLNVMFEFCIKELLTHLHRNAARNMVFGFTNTRGSNYHPGDTFIPLEAVLKQFRDVNLGLFRDTVYCFDSESFRYLAAHKQNVSLGSFNDYCRSWEQSATESRRLLNYIRQLEPHQVENTLSLNEARRLILQLTKPMAEIAQKINDTIELNQRDNELLRNSKLSKDEMLKKLDVKQNSVVFSPVTRPKTVCTNARCIKKVDTPGPNGEDTVHKVLCHNPCCLTNVPVEKVGTPELVRCAAFAGSQHCKGCRHHWTEHKHILYEHKETKRTIKDPKVEMLLQENAKVTTIIEAAIKAKEATVAEFKREHKEIQKAAVQFSLWLKHHSITPYNDATLEYLDHLIKEEKSKVAIGGKRQRLDAFQQYRREYKELVDLFESNVDKGRNEELLDAKGVDKLAKRLYSLKHYGADLRKLRDAVVIAHTASIRERPYRVNARPGFMISAIAPSSFRASIRTRPAPSTTTTLPAISRAQAPPMAVSVSDEKQVVGSASGSGATSLPGRRHVSTPEAAISGAPPSYFEAAVTPASWDLDGRMKNKRKTARSLSGRLTERMSSIFR</sequence>
<dbReference type="SUPFAM" id="SSF52540">
    <property type="entry name" value="P-loop containing nucleoside triphosphate hydrolases"/>
    <property type="match status" value="1"/>
</dbReference>
<dbReference type="Gene3D" id="3.40.50.300">
    <property type="entry name" value="P-loop containing nucleotide triphosphate hydrolases"/>
    <property type="match status" value="1"/>
</dbReference>
<accession>A0A0D2GUA8</accession>
<evidence type="ECO:0000256" key="1">
    <source>
        <dbReference type="SAM" id="MobiDB-lite"/>
    </source>
</evidence>
<dbReference type="InterPro" id="IPR058519">
    <property type="entry name" value="DUF8206"/>
</dbReference>
<feature type="region of interest" description="Disordered" evidence="1">
    <location>
        <begin position="1260"/>
        <end position="1287"/>
    </location>
</feature>
<name>A0A0D2GUA8_9EURO</name>
<dbReference type="InterPro" id="IPR056073">
    <property type="entry name" value="DUF7656"/>
</dbReference>
<proteinExistence type="predicted"/>
<dbReference type="RefSeq" id="XP_013285983.1">
    <property type="nucleotide sequence ID" value="XM_013430529.1"/>
</dbReference>
<dbReference type="AlphaFoldDB" id="A0A0D2GUA8"/>
<keyword evidence="6" id="KW-1185">Reference proteome</keyword>
<dbReference type="PANTHER" id="PTHR32046:SF11">
    <property type="entry name" value="IMMUNE-ASSOCIATED NUCLEOTIDE-BINDING PROTEIN 10-LIKE"/>
    <property type="match status" value="1"/>
</dbReference>
<dbReference type="InterPro" id="IPR056072">
    <property type="entry name" value="SNTX_MACPF/CDC-like_dom"/>
</dbReference>
<feature type="region of interest" description="Disordered" evidence="1">
    <location>
        <begin position="1218"/>
        <end position="1241"/>
    </location>
</feature>
<dbReference type="PANTHER" id="PTHR32046">
    <property type="entry name" value="G DOMAIN-CONTAINING PROTEIN"/>
    <property type="match status" value="1"/>
</dbReference>
<dbReference type="InterPro" id="IPR027417">
    <property type="entry name" value="P-loop_NTPase"/>
</dbReference>
<gene>
    <name evidence="5" type="ORF">Z517_05202</name>
</gene>
<evidence type="ECO:0008006" key="7">
    <source>
        <dbReference type="Google" id="ProtNLM"/>
    </source>
</evidence>
<evidence type="ECO:0000259" key="3">
    <source>
        <dbReference type="Pfam" id="PF24676"/>
    </source>
</evidence>
<dbReference type="Pfam" id="PF24676">
    <property type="entry name" value="DUF7656"/>
    <property type="match status" value="1"/>
</dbReference>
<organism evidence="5 6">
    <name type="scientific">Fonsecaea pedrosoi CBS 271.37</name>
    <dbReference type="NCBI Taxonomy" id="1442368"/>
    <lineage>
        <taxon>Eukaryota</taxon>
        <taxon>Fungi</taxon>
        <taxon>Dikarya</taxon>
        <taxon>Ascomycota</taxon>
        <taxon>Pezizomycotina</taxon>
        <taxon>Eurotiomycetes</taxon>
        <taxon>Chaetothyriomycetidae</taxon>
        <taxon>Chaetothyriales</taxon>
        <taxon>Herpotrichiellaceae</taxon>
        <taxon>Fonsecaea</taxon>
    </lineage>
</organism>
<dbReference type="GeneID" id="25304692"/>
<dbReference type="OrthoDB" id="8954335at2759"/>
<evidence type="ECO:0000313" key="5">
    <source>
        <dbReference type="EMBL" id="KIW82175.1"/>
    </source>
</evidence>
<evidence type="ECO:0000313" key="6">
    <source>
        <dbReference type="Proteomes" id="UP000053029"/>
    </source>
</evidence>
<dbReference type="Proteomes" id="UP000053029">
    <property type="component" value="Unassembled WGS sequence"/>
</dbReference>
<evidence type="ECO:0000259" key="2">
    <source>
        <dbReference type="Pfam" id="PF24674"/>
    </source>
</evidence>
<dbReference type="Pfam" id="PF26633">
    <property type="entry name" value="DUF8206"/>
    <property type="match status" value="1"/>
</dbReference>
<dbReference type="Pfam" id="PF24674">
    <property type="entry name" value="MACPF_SNTX"/>
    <property type="match status" value="1"/>
</dbReference>
<feature type="domain" description="SNTX MACPF/CDC-like" evidence="2">
    <location>
        <begin position="8"/>
        <end position="256"/>
    </location>
</feature>
<dbReference type="EMBL" id="KN846971">
    <property type="protein sequence ID" value="KIW82175.1"/>
    <property type="molecule type" value="Genomic_DNA"/>
</dbReference>
<feature type="domain" description="DUF7656" evidence="3">
    <location>
        <begin position="401"/>
        <end position="474"/>
    </location>
</feature>